<name>A0AAV5QUI7_9ASCO</name>
<organism evidence="5 6">
    <name type="scientific">Saccharomycopsis crataegensis</name>
    <dbReference type="NCBI Taxonomy" id="43959"/>
    <lineage>
        <taxon>Eukaryota</taxon>
        <taxon>Fungi</taxon>
        <taxon>Dikarya</taxon>
        <taxon>Ascomycota</taxon>
        <taxon>Saccharomycotina</taxon>
        <taxon>Saccharomycetes</taxon>
        <taxon>Saccharomycopsidaceae</taxon>
        <taxon>Saccharomycopsis</taxon>
    </lineage>
</organism>
<comment type="caution">
    <text evidence="5">The sequence shown here is derived from an EMBL/GenBank/DDBJ whole genome shotgun (WGS) entry which is preliminary data.</text>
</comment>
<feature type="transmembrane region" description="Helical" evidence="3">
    <location>
        <begin position="371"/>
        <end position="388"/>
    </location>
</feature>
<keyword evidence="2" id="KW-0479">Metal-binding</keyword>
<evidence type="ECO:0000256" key="3">
    <source>
        <dbReference type="SAM" id="Phobius"/>
    </source>
</evidence>
<feature type="domain" description="DDE Tnp4" evidence="4">
    <location>
        <begin position="213"/>
        <end position="372"/>
    </location>
</feature>
<reference evidence="5 6" key="1">
    <citation type="journal article" date="2023" name="Elife">
        <title>Identification of key yeast species and microbe-microbe interactions impacting larval growth of Drosophila in the wild.</title>
        <authorList>
            <person name="Mure A."/>
            <person name="Sugiura Y."/>
            <person name="Maeda R."/>
            <person name="Honda K."/>
            <person name="Sakurai N."/>
            <person name="Takahashi Y."/>
            <person name="Watada M."/>
            <person name="Katoh T."/>
            <person name="Gotoh A."/>
            <person name="Gotoh Y."/>
            <person name="Taniguchi I."/>
            <person name="Nakamura K."/>
            <person name="Hayashi T."/>
            <person name="Katayama T."/>
            <person name="Uemura T."/>
            <person name="Hattori Y."/>
        </authorList>
    </citation>
    <scope>NUCLEOTIDE SEQUENCE [LARGE SCALE GENOMIC DNA]</scope>
    <source>
        <strain evidence="5 6">SC-9</strain>
    </source>
</reference>
<sequence>MDDFSGLDDIQRRCKLAKKTNAIVEKVKFFSNAAYFLSLYHDFEVAREAQRREEEIINEAEVEADECYESDTQYPDCYYRASFTFNLEALKPSRIWEEFRFTRKQIYHLSELLGLNDPDITGEFEFRRPPLECFCMLLGRLAVPRRLIDMTEIFAEDKTVMSRCVLECARFIYRRFRYLLSIGDYEIPAKRLNILQELGCKDQDYYDNLSFFLDGTVIQVNKPVHGGDVLYNGHKHFHALKYQVLLGTDDIVYSLEGPAVGPAHDSRHTIGVHLEERIIEAAPGCCVYGDEAYKGTDVMRKPFNKLQLHRVPKTHPHLSPEECEKLIEDLKLHNVTMAKARVRIENHFAKINQQFNLFKLTNKNRLGSTPVGILYFCAVFLTNIRTILRRRDLSVRQYLSWRRVGNDIAADNSSLDEENSEEEDDLEWL</sequence>
<dbReference type="PANTHER" id="PTHR34615">
    <property type="entry name" value="PX DOMAIN-CONTAINING PROTEIN"/>
    <property type="match status" value="1"/>
</dbReference>
<protein>
    <recommendedName>
        <fullName evidence="4">DDE Tnp4 domain-containing protein</fullName>
    </recommendedName>
</protein>
<keyword evidence="6" id="KW-1185">Reference proteome</keyword>
<dbReference type="RefSeq" id="XP_064854846.1">
    <property type="nucleotide sequence ID" value="XM_064998774.1"/>
</dbReference>
<keyword evidence="3" id="KW-0472">Membrane</keyword>
<dbReference type="InterPro" id="IPR027806">
    <property type="entry name" value="HARBI1_dom"/>
</dbReference>
<gene>
    <name evidence="5" type="ORF">DASC09_051750</name>
</gene>
<comment type="cofactor">
    <cofactor evidence="1">
        <name>a divalent metal cation</name>
        <dbReference type="ChEBI" id="CHEBI:60240"/>
    </cofactor>
</comment>
<proteinExistence type="predicted"/>
<accession>A0AAV5QUI7</accession>
<evidence type="ECO:0000313" key="5">
    <source>
        <dbReference type="EMBL" id="GMM37850.1"/>
    </source>
</evidence>
<dbReference type="PANTHER" id="PTHR34615:SF1">
    <property type="entry name" value="PX DOMAIN-CONTAINING PROTEIN"/>
    <property type="match status" value="1"/>
</dbReference>
<dbReference type="Pfam" id="PF13359">
    <property type="entry name" value="DDE_Tnp_4"/>
    <property type="match status" value="1"/>
</dbReference>
<evidence type="ECO:0000256" key="2">
    <source>
        <dbReference type="ARBA" id="ARBA00022723"/>
    </source>
</evidence>
<dbReference type="EMBL" id="BTFZ01000012">
    <property type="protein sequence ID" value="GMM37850.1"/>
    <property type="molecule type" value="Genomic_DNA"/>
</dbReference>
<evidence type="ECO:0000313" key="6">
    <source>
        <dbReference type="Proteomes" id="UP001360560"/>
    </source>
</evidence>
<evidence type="ECO:0000256" key="1">
    <source>
        <dbReference type="ARBA" id="ARBA00001968"/>
    </source>
</evidence>
<keyword evidence="3" id="KW-0812">Transmembrane</keyword>
<dbReference type="GO" id="GO:0046872">
    <property type="term" value="F:metal ion binding"/>
    <property type="evidence" value="ECO:0007669"/>
    <property type="project" value="UniProtKB-KW"/>
</dbReference>
<evidence type="ECO:0000259" key="4">
    <source>
        <dbReference type="Pfam" id="PF13359"/>
    </source>
</evidence>
<keyword evidence="3" id="KW-1133">Transmembrane helix</keyword>
<dbReference type="AlphaFoldDB" id="A0AAV5QUI7"/>
<dbReference type="Proteomes" id="UP001360560">
    <property type="component" value="Unassembled WGS sequence"/>
</dbReference>
<dbReference type="GeneID" id="90075825"/>